<feature type="domain" description="FecR protein" evidence="2">
    <location>
        <begin position="129"/>
        <end position="220"/>
    </location>
</feature>
<accession>A0ABS7Z3A9</accession>
<keyword evidence="1" id="KW-0472">Membrane</keyword>
<reference evidence="4" key="1">
    <citation type="submission" date="2020-10" db="EMBL/GenBank/DDBJ databases">
        <authorList>
            <person name="Lu T."/>
            <person name="Wang Q."/>
            <person name="Han X."/>
        </authorList>
    </citation>
    <scope>NUCLEOTIDE SEQUENCE</scope>
    <source>
        <strain evidence="4">WQ 366</strain>
    </source>
</reference>
<dbReference type="Proteomes" id="UP001165302">
    <property type="component" value="Unassembled WGS sequence"/>
</dbReference>
<evidence type="ECO:0000259" key="2">
    <source>
        <dbReference type="Pfam" id="PF04773"/>
    </source>
</evidence>
<dbReference type="Gene3D" id="2.60.120.1440">
    <property type="match status" value="1"/>
</dbReference>
<dbReference type="InterPro" id="IPR012373">
    <property type="entry name" value="Ferrdict_sens_TM"/>
</dbReference>
<evidence type="ECO:0000313" key="5">
    <source>
        <dbReference type="Proteomes" id="UP001165302"/>
    </source>
</evidence>
<protein>
    <submittedName>
        <fullName evidence="4">DUF4974 domain-containing protein</fullName>
    </submittedName>
</protein>
<dbReference type="InterPro" id="IPR032508">
    <property type="entry name" value="FecR_C"/>
</dbReference>
<keyword evidence="1" id="KW-1133">Transmembrane helix</keyword>
<evidence type="ECO:0000259" key="3">
    <source>
        <dbReference type="Pfam" id="PF16344"/>
    </source>
</evidence>
<dbReference type="InterPro" id="IPR006860">
    <property type="entry name" value="FecR"/>
</dbReference>
<evidence type="ECO:0000313" key="4">
    <source>
        <dbReference type="EMBL" id="MCA5004656.1"/>
    </source>
</evidence>
<proteinExistence type="predicted"/>
<feature type="domain" description="Protein FecR C-terminal" evidence="3">
    <location>
        <begin position="286"/>
        <end position="353"/>
    </location>
</feature>
<dbReference type="PANTHER" id="PTHR30273">
    <property type="entry name" value="PERIPLASMIC SIGNAL SENSOR AND SIGMA FACTOR ACTIVATOR FECR-RELATED"/>
    <property type="match status" value="1"/>
</dbReference>
<feature type="transmembrane region" description="Helical" evidence="1">
    <location>
        <begin position="85"/>
        <end position="107"/>
    </location>
</feature>
<dbReference type="PANTHER" id="PTHR30273:SF2">
    <property type="entry name" value="PROTEIN FECR"/>
    <property type="match status" value="1"/>
</dbReference>
<dbReference type="Pfam" id="PF04773">
    <property type="entry name" value="FecR"/>
    <property type="match status" value="1"/>
</dbReference>
<dbReference type="RefSeq" id="WP_225552043.1">
    <property type="nucleotide sequence ID" value="NZ_JADEYP010000007.1"/>
</dbReference>
<organism evidence="4 5">
    <name type="scientific">Sphingobacterium bovistauri</name>
    <dbReference type="NCBI Taxonomy" id="2781959"/>
    <lineage>
        <taxon>Bacteria</taxon>
        <taxon>Pseudomonadati</taxon>
        <taxon>Bacteroidota</taxon>
        <taxon>Sphingobacteriia</taxon>
        <taxon>Sphingobacteriales</taxon>
        <taxon>Sphingobacteriaceae</taxon>
        <taxon>Sphingobacterium</taxon>
    </lineage>
</organism>
<comment type="caution">
    <text evidence="4">The sequence shown here is derived from an EMBL/GenBank/DDBJ whole genome shotgun (WGS) entry which is preliminary data.</text>
</comment>
<evidence type="ECO:0000256" key="1">
    <source>
        <dbReference type="SAM" id="Phobius"/>
    </source>
</evidence>
<dbReference type="Gene3D" id="3.55.50.30">
    <property type="match status" value="1"/>
</dbReference>
<name>A0ABS7Z3A9_9SPHI</name>
<keyword evidence="1" id="KW-0812">Transmembrane</keyword>
<keyword evidence="5" id="KW-1185">Reference proteome</keyword>
<dbReference type="Pfam" id="PF16344">
    <property type="entry name" value="FecR_C"/>
    <property type="match status" value="1"/>
</dbReference>
<sequence>MNKLNSVEDFLIQNSFQQYCNGSDSRSVAYWEKFILQNPQYKSEIEEARKMYFILNGNKRPINIAVETMDSRMNEENIQSTRSYFWLKNIAAIALVTVFSVFIYNYFQTKESANTLANILHNNPKQIFATKYGEKRSVVLEDGTKVILNAGSVLTVGNNFNGKNREVVLDGEAYFEVTHNNFPFTVFTENFNVKVLGTTFNVKSYKNDNISCASLLEGQIALELVNRKNDIITIKPGEKLYLKKKEQLTTDAVLNNPAELEEITLSKNVVLDDKITIENAWTENRLEIHNEQFSDLAHTLERWYDVKIDFQDHAIASYKYSGTFVDESIEEVLQALQTAKSFNYKIDDKKIIITN</sequence>
<gene>
    <name evidence="4" type="ORF">IPZ78_05740</name>
</gene>
<dbReference type="EMBL" id="JADEYP010000007">
    <property type="protein sequence ID" value="MCA5004656.1"/>
    <property type="molecule type" value="Genomic_DNA"/>
</dbReference>